<proteinExistence type="predicted"/>
<evidence type="ECO:0000313" key="1">
    <source>
        <dbReference type="EMBL" id="ETO24727.1"/>
    </source>
</evidence>
<comment type="caution">
    <text evidence="1">The sequence shown here is derived from an EMBL/GenBank/DDBJ whole genome shotgun (WGS) entry which is preliminary data.</text>
</comment>
<dbReference type="EMBL" id="ASPP01009001">
    <property type="protein sequence ID" value="ETO24727.1"/>
    <property type="molecule type" value="Genomic_DNA"/>
</dbReference>
<name>X6NH97_RETFI</name>
<accession>X6NH97</accession>
<sequence>MSDSKEEYSLEDDIHFERKLEAVVVSDADSSYYKNANAIVDTVLNGHSEMTKDYKIYGAILSGCVQKQLAVRGVSCGYLVFFYHLDERDLNENDLASLEMRHYTALKKIEAYIREAKKKRINDDDDIEILGRSRSLLRIKWKGLKYHIAITWTFSKREYCSFDKSSQNNGYVYPLSQMGLRFIANDLMTEAQAYERHLKNVRRAHRQWKTFFQESMNASLSLLRVYYMREELVGKNTRLAVLFLRLWQHVAMKDKRHLSNNSLEIICTSLSNQLKLAHQSNAPVLALDIIQHFFQLIVQCRKCTNKPTVIAWPYESRSTSRHIQKCERRVRPGRVVVLDNLVAMS</sequence>
<gene>
    <name evidence="1" type="ORF">RFI_12430</name>
</gene>
<organism evidence="1 2">
    <name type="scientific">Reticulomyxa filosa</name>
    <dbReference type="NCBI Taxonomy" id="46433"/>
    <lineage>
        <taxon>Eukaryota</taxon>
        <taxon>Sar</taxon>
        <taxon>Rhizaria</taxon>
        <taxon>Retaria</taxon>
        <taxon>Foraminifera</taxon>
        <taxon>Monothalamids</taxon>
        <taxon>Reticulomyxidae</taxon>
        <taxon>Reticulomyxa</taxon>
    </lineage>
</organism>
<dbReference type="AlphaFoldDB" id="X6NH97"/>
<reference evidence="1 2" key="1">
    <citation type="journal article" date="2013" name="Curr. Biol.">
        <title>The Genome of the Foraminiferan Reticulomyxa filosa.</title>
        <authorList>
            <person name="Glockner G."/>
            <person name="Hulsmann N."/>
            <person name="Schleicher M."/>
            <person name="Noegel A.A."/>
            <person name="Eichinger L."/>
            <person name="Gallinger C."/>
            <person name="Pawlowski J."/>
            <person name="Sierra R."/>
            <person name="Euteneuer U."/>
            <person name="Pillet L."/>
            <person name="Moustafa A."/>
            <person name="Platzer M."/>
            <person name="Groth M."/>
            <person name="Szafranski K."/>
            <person name="Schliwa M."/>
        </authorList>
    </citation>
    <scope>NUCLEOTIDE SEQUENCE [LARGE SCALE GENOMIC DNA]</scope>
</reference>
<evidence type="ECO:0000313" key="2">
    <source>
        <dbReference type="Proteomes" id="UP000023152"/>
    </source>
</evidence>
<dbReference type="Proteomes" id="UP000023152">
    <property type="component" value="Unassembled WGS sequence"/>
</dbReference>
<keyword evidence="2" id="KW-1185">Reference proteome</keyword>
<protein>
    <submittedName>
        <fullName evidence="1">Uncharacterized protein</fullName>
    </submittedName>
</protein>